<name>A0A0J1FQJ9_9FIRM</name>
<sequence length="41" mass="4694">MNFLEIAGIAMDLDEDIIVRTRESGFSIEVIIQSLRLRTDI</sequence>
<accession>A0A0J1FQJ9</accession>
<dbReference type="STRING" id="476652.DEAC_c24100"/>
<dbReference type="Proteomes" id="UP000036356">
    <property type="component" value="Unassembled WGS sequence"/>
</dbReference>
<comment type="caution">
    <text evidence="1">The sequence shown here is derived from an EMBL/GenBank/DDBJ whole genome shotgun (WGS) entry which is preliminary data.</text>
</comment>
<evidence type="ECO:0000313" key="2">
    <source>
        <dbReference type="Proteomes" id="UP000036356"/>
    </source>
</evidence>
<dbReference type="EMBL" id="LDZY01000007">
    <property type="protein sequence ID" value="KLU65780.1"/>
    <property type="molecule type" value="Genomic_DNA"/>
</dbReference>
<dbReference type="PATRIC" id="fig|476652.3.peg.2506"/>
<protein>
    <submittedName>
        <fullName evidence="1">Uncharacterized protein</fullName>
    </submittedName>
</protein>
<keyword evidence="2" id="KW-1185">Reference proteome</keyword>
<gene>
    <name evidence="1" type="ORF">DEAC_c24100</name>
</gene>
<dbReference type="AlphaFoldDB" id="A0A0J1FQJ9"/>
<evidence type="ECO:0000313" key="1">
    <source>
        <dbReference type="EMBL" id="KLU65780.1"/>
    </source>
</evidence>
<proteinExistence type="predicted"/>
<organism evidence="1 2">
    <name type="scientific">Desulfosporosinus acididurans</name>
    <dbReference type="NCBI Taxonomy" id="476652"/>
    <lineage>
        <taxon>Bacteria</taxon>
        <taxon>Bacillati</taxon>
        <taxon>Bacillota</taxon>
        <taxon>Clostridia</taxon>
        <taxon>Eubacteriales</taxon>
        <taxon>Desulfitobacteriaceae</taxon>
        <taxon>Desulfosporosinus</taxon>
    </lineage>
</organism>
<reference evidence="1 2" key="1">
    <citation type="submission" date="2015-06" db="EMBL/GenBank/DDBJ databases">
        <title>Draft genome of the moderately acidophilic sulfate reducer Candidatus Desulfosporosinus acididurans strain M1.</title>
        <authorList>
            <person name="Poehlein A."/>
            <person name="Petzsch P."/>
            <person name="Johnson B.D."/>
            <person name="Schloemann M."/>
            <person name="Daniel R."/>
            <person name="Muehling M."/>
        </authorList>
    </citation>
    <scope>NUCLEOTIDE SEQUENCE [LARGE SCALE GENOMIC DNA]</scope>
    <source>
        <strain evidence="1 2">M1</strain>
    </source>
</reference>